<organism evidence="2">
    <name type="scientific">Arundo donax</name>
    <name type="common">Giant reed</name>
    <name type="synonym">Donax arundinaceus</name>
    <dbReference type="NCBI Taxonomy" id="35708"/>
    <lineage>
        <taxon>Eukaryota</taxon>
        <taxon>Viridiplantae</taxon>
        <taxon>Streptophyta</taxon>
        <taxon>Embryophyta</taxon>
        <taxon>Tracheophyta</taxon>
        <taxon>Spermatophyta</taxon>
        <taxon>Magnoliopsida</taxon>
        <taxon>Liliopsida</taxon>
        <taxon>Poales</taxon>
        <taxon>Poaceae</taxon>
        <taxon>PACMAD clade</taxon>
        <taxon>Arundinoideae</taxon>
        <taxon>Arundineae</taxon>
        <taxon>Arundo</taxon>
    </lineage>
</organism>
<accession>A0A0A8Z1Y8</accession>
<evidence type="ECO:0000256" key="1">
    <source>
        <dbReference type="SAM" id="MobiDB-lite"/>
    </source>
</evidence>
<dbReference type="EMBL" id="GBRH01267140">
    <property type="protein sequence ID" value="JAD30755.1"/>
    <property type="molecule type" value="Transcribed_RNA"/>
</dbReference>
<proteinExistence type="predicted"/>
<protein>
    <submittedName>
        <fullName evidence="2">Uncharacterized protein</fullName>
    </submittedName>
</protein>
<dbReference type="AlphaFoldDB" id="A0A0A8Z1Y8"/>
<reference evidence="2" key="2">
    <citation type="journal article" date="2015" name="Data Brief">
        <title>Shoot transcriptome of the giant reed, Arundo donax.</title>
        <authorList>
            <person name="Barrero R.A."/>
            <person name="Guerrero F.D."/>
            <person name="Moolhuijzen P."/>
            <person name="Goolsby J.A."/>
            <person name="Tidwell J."/>
            <person name="Bellgard S.E."/>
            <person name="Bellgard M.I."/>
        </authorList>
    </citation>
    <scope>NUCLEOTIDE SEQUENCE</scope>
    <source>
        <tissue evidence="2">Shoot tissue taken approximately 20 cm above the soil surface</tissue>
    </source>
</reference>
<reference evidence="2" key="1">
    <citation type="submission" date="2014-09" db="EMBL/GenBank/DDBJ databases">
        <authorList>
            <person name="Magalhaes I.L.F."/>
            <person name="Oliveira U."/>
            <person name="Santos F.R."/>
            <person name="Vidigal T.H.D.A."/>
            <person name="Brescovit A.D."/>
            <person name="Santos A.J."/>
        </authorList>
    </citation>
    <scope>NUCLEOTIDE SEQUENCE</scope>
    <source>
        <tissue evidence="2">Shoot tissue taken approximately 20 cm above the soil surface</tissue>
    </source>
</reference>
<evidence type="ECO:0000313" key="2">
    <source>
        <dbReference type="EMBL" id="JAD30755.1"/>
    </source>
</evidence>
<sequence length="22" mass="2597">MLKLSRQDRGVLSQHKRITDTN</sequence>
<feature type="region of interest" description="Disordered" evidence="1">
    <location>
        <begin position="1"/>
        <end position="22"/>
    </location>
</feature>
<name>A0A0A8Z1Y8_ARUDO</name>